<proteinExistence type="predicted"/>
<reference evidence="1 2" key="1">
    <citation type="submission" date="2013-11" db="EMBL/GenBank/DDBJ databases">
        <title>Genome sequencing of Stegodyphus mimosarum.</title>
        <authorList>
            <person name="Bechsgaard J."/>
        </authorList>
    </citation>
    <scope>NUCLEOTIDE SEQUENCE [LARGE SCALE GENOMIC DNA]</scope>
</reference>
<accession>A0A087TWA8</accession>
<protein>
    <submittedName>
        <fullName evidence="1">Uncharacterized protein</fullName>
    </submittedName>
</protein>
<name>A0A087TWA8_STEMI</name>
<dbReference type="OrthoDB" id="6435908at2759"/>
<dbReference type="AlphaFoldDB" id="A0A087TWA8"/>
<dbReference type="Proteomes" id="UP000054359">
    <property type="component" value="Unassembled WGS sequence"/>
</dbReference>
<organism evidence="1 2">
    <name type="scientific">Stegodyphus mimosarum</name>
    <name type="common">African social velvet spider</name>
    <dbReference type="NCBI Taxonomy" id="407821"/>
    <lineage>
        <taxon>Eukaryota</taxon>
        <taxon>Metazoa</taxon>
        <taxon>Ecdysozoa</taxon>
        <taxon>Arthropoda</taxon>
        <taxon>Chelicerata</taxon>
        <taxon>Arachnida</taxon>
        <taxon>Araneae</taxon>
        <taxon>Araneomorphae</taxon>
        <taxon>Entelegynae</taxon>
        <taxon>Eresoidea</taxon>
        <taxon>Eresidae</taxon>
        <taxon>Stegodyphus</taxon>
    </lineage>
</organism>
<keyword evidence="2" id="KW-1185">Reference proteome</keyword>
<evidence type="ECO:0000313" key="1">
    <source>
        <dbReference type="EMBL" id="KFM69397.1"/>
    </source>
</evidence>
<sequence>MVTFLCFEVLRWSREDSTTAALLFATHPIHTEAVSSAVGRAE</sequence>
<feature type="non-terminal residue" evidence="1">
    <location>
        <position position="42"/>
    </location>
</feature>
<dbReference type="EMBL" id="KK117047">
    <property type="protein sequence ID" value="KFM69397.1"/>
    <property type="molecule type" value="Genomic_DNA"/>
</dbReference>
<gene>
    <name evidence="1" type="ORF">X975_06345</name>
</gene>
<evidence type="ECO:0000313" key="2">
    <source>
        <dbReference type="Proteomes" id="UP000054359"/>
    </source>
</evidence>